<dbReference type="EMBL" id="GL890840">
    <property type="protein sequence ID" value="EGJ33827.1"/>
    <property type="molecule type" value="Genomic_DNA"/>
</dbReference>
<name>F4XMB8_9CYAN</name>
<reference evidence="2" key="1">
    <citation type="journal article" date="2011" name="Proc. Natl. Acad. Sci. U.S.A.">
        <title>Genomic insights into the physiology and ecology of the marine filamentous cyanobacterium Lyngbya majuscula.</title>
        <authorList>
            <person name="Jones A.C."/>
            <person name="Monroe E.A."/>
            <person name="Podell S."/>
            <person name="Hess W.R."/>
            <person name="Klages S."/>
            <person name="Esquenazi E."/>
            <person name="Niessen S."/>
            <person name="Hoover H."/>
            <person name="Rothmann M."/>
            <person name="Lasken R.S."/>
            <person name="Yates J.R.III."/>
            <person name="Reinhardt R."/>
            <person name="Kube M."/>
            <person name="Burkart M.D."/>
            <person name="Allen E.E."/>
            <person name="Dorrestein P.C."/>
            <person name="Gerwick W.H."/>
            <person name="Gerwick L."/>
        </authorList>
    </citation>
    <scope>NUCLEOTIDE SEQUENCE [LARGE SCALE GENOMIC DNA]</scope>
    <source>
        <strain evidence="2">3L</strain>
    </source>
</reference>
<sequence length="71" mass="8204">MLVIAILRLVRYKFLVFREQGAGSREQGAGKREEIKNNVYLMSPINVIQRLSVNTHLSPLVLRPWRMPEGL</sequence>
<protein>
    <submittedName>
        <fullName evidence="1">Uncharacterized protein</fullName>
    </submittedName>
</protein>
<dbReference type="AlphaFoldDB" id="F4XMB8"/>
<proteinExistence type="predicted"/>
<organism evidence="1 2">
    <name type="scientific">Moorena producens 3L</name>
    <dbReference type="NCBI Taxonomy" id="489825"/>
    <lineage>
        <taxon>Bacteria</taxon>
        <taxon>Bacillati</taxon>
        <taxon>Cyanobacteriota</taxon>
        <taxon>Cyanophyceae</taxon>
        <taxon>Coleofasciculales</taxon>
        <taxon>Coleofasciculaceae</taxon>
        <taxon>Moorena</taxon>
    </lineage>
</organism>
<accession>F4XMB8</accession>
<evidence type="ECO:0000313" key="1">
    <source>
        <dbReference type="EMBL" id="EGJ33827.1"/>
    </source>
</evidence>
<gene>
    <name evidence="1" type="ORF">LYNGBM3L_24590</name>
</gene>
<evidence type="ECO:0000313" key="2">
    <source>
        <dbReference type="Proteomes" id="UP000003959"/>
    </source>
</evidence>
<keyword evidence="2" id="KW-1185">Reference proteome</keyword>
<dbReference type="Proteomes" id="UP000003959">
    <property type="component" value="Unassembled WGS sequence"/>
</dbReference>
<dbReference type="HOGENOM" id="CLU_2735632_0_0_3"/>